<comment type="caution">
    <text evidence="1">The sequence shown here is derived from an EMBL/GenBank/DDBJ whole genome shotgun (WGS) entry which is preliminary data.</text>
</comment>
<dbReference type="EMBL" id="PGOL01000291">
    <property type="protein sequence ID" value="PKI73086.1"/>
    <property type="molecule type" value="Genomic_DNA"/>
</dbReference>
<evidence type="ECO:0000313" key="1">
    <source>
        <dbReference type="EMBL" id="PKI73086.1"/>
    </source>
</evidence>
<dbReference type="AlphaFoldDB" id="A0A2I0KZ06"/>
<evidence type="ECO:0000313" key="2">
    <source>
        <dbReference type="Proteomes" id="UP000233551"/>
    </source>
</evidence>
<accession>A0A2I0KZ06</accession>
<organism evidence="1 2">
    <name type="scientific">Punica granatum</name>
    <name type="common">Pomegranate</name>
    <dbReference type="NCBI Taxonomy" id="22663"/>
    <lineage>
        <taxon>Eukaryota</taxon>
        <taxon>Viridiplantae</taxon>
        <taxon>Streptophyta</taxon>
        <taxon>Embryophyta</taxon>
        <taxon>Tracheophyta</taxon>
        <taxon>Spermatophyta</taxon>
        <taxon>Magnoliopsida</taxon>
        <taxon>eudicotyledons</taxon>
        <taxon>Gunneridae</taxon>
        <taxon>Pentapetalae</taxon>
        <taxon>rosids</taxon>
        <taxon>malvids</taxon>
        <taxon>Myrtales</taxon>
        <taxon>Lythraceae</taxon>
        <taxon>Punica</taxon>
    </lineage>
</organism>
<keyword evidence="2" id="KW-1185">Reference proteome</keyword>
<reference evidence="1 2" key="1">
    <citation type="submission" date="2017-11" db="EMBL/GenBank/DDBJ databases">
        <title>De-novo sequencing of pomegranate (Punica granatum L.) genome.</title>
        <authorList>
            <person name="Akparov Z."/>
            <person name="Amiraslanov A."/>
            <person name="Hajiyeva S."/>
            <person name="Abbasov M."/>
            <person name="Kaur K."/>
            <person name="Hamwieh A."/>
            <person name="Solovyev V."/>
            <person name="Salamov A."/>
            <person name="Braich B."/>
            <person name="Kosarev P."/>
            <person name="Mahmoud A."/>
            <person name="Hajiyev E."/>
            <person name="Babayeva S."/>
            <person name="Izzatullayeva V."/>
            <person name="Mammadov A."/>
            <person name="Mammadov A."/>
            <person name="Sharifova S."/>
            <person name="Ojaghi J."/>
            <person name="Eynullazada K."/>
            <person name="Bayramov B."/>
            <person name="Abdulazimova A."/>
            <person name="Shahmuradov I."/>
        </authorList>
    </citation>
    <scope>NUCLEOTIDE SEQUENCE [LARGE SCALE GENOMIC DNA]</scope>
    <source>
        <strain evidence="2">cv. AG2017</strain>
        <tissue evidence="1">Leaf</tissue>
    </source>
</reference>
<proteinExistence type="predicted"/>
<name>A0A2I0KZ06_PUNGR</name>
<gene>
    <name evidence="1" type="ORF">CRG98_006494</name>
</gene>
<sequence>MASAFREGHSSNNGQAFPTMIVEGKSDCAEVEMSVTLRDPLMMELRWDLEGNKLFRLGGLNRVLIKPCRSNALFNTEVPRVQTISSSRIRSLKGNHHPSPARCIAGRLYTFGLMKAKVAPPPPPWM</sequence>
<protein>
    <submittedName>
        <fullName evidence="1">Uncharacterized protein</fullName>
    </submittedName>
</protein>
<dbReference type="Proteomes" id="UP000233551">
    <property type="component" value="Unassembled WGS sequence"/>
</dbReference>